<dbReference type="GO" id="GO:0016787">
    <property type="term" value="F:hydrolase activity"/>
    <property type="evidence" value="ECO:0007669"/>
    <property type="project" value="UniProtKB-KW"/>
</dbReference>
<dbReference type="Gene3D" id="3.40.50.300">
    <property type="entry name" value="P-loop containing nucleotide triphosphate hydrolases"/>
    <property type="match status" value="1"/>
</dbReference>
<dbReference type="OrthoDB" id="9802901at2"/>
<dbReference type="GO" id="GO:0004519">
    <property type="term" value="F:endonuclease activity"/>
    <property type="evidence" value="ECO:0007669"/>
    <property type="project" value="InterPro"/>
</dbReference>
<dbReference type="GO" id="GO:0003676">
    <property type="term" value="F:nucleic acid binding"/>
    <property type="evidence" value="ECO:0007669"/>
    <property type="project" value="InterPro"/>
</dbReference>
<reference evidence="2 3" key="1">
    <citation type="submission" date="2018-12" db="EMBL/GenBank/DDBJ databases">
        <authorList>
            <consortium name="Pathogen Informatics"/>
        </authorList>
    </citation>
    <scope>NUCLEOTIDE SEQUENCE [LARGE SCALE GENOMIC DNA]</scope>
    <source>
        <strain evidence="2 3">NCTC13652</strain>
    </source>
</reference>
<dbReference type="SUPFAM" id="SSF52540">
    <property type="entry name" value="P-loop containing nucleoside triphosphate hydrolases"/>
    <property type="match status" value="1"/>
</dbReference>
<evidence type="ECO:0000259" key="1">
    <source>
        <dbReference type="Pfam" id="PF01844"/>
    </source>
</evidence>
<evidence type="ECO:0000313" key="2">
    <source>
        <dbReference type="EMBL" id="VEI04115.1"/>
    </source>
</evidence>
<dbReference type="Gene3D" id="1.10.30.50">
    <property type="match status" value="1"/>
</dbReference>
<feature type="domain" description="HNH" evidence="1">
    <location>
        <begin position="29"/>
        <end position="82"/>
    </location>
</feature>
<dbReference type="Proteomes" id="UP000277858">
    <property type="component" value="Chromosome"/>
</dbReference>
<proteinExistence type="predicted"/>
<dbReference type="AlphaFoldDB" id="A0A448P216"/>
<protein>
    <submittedName>
        <fullName evidence="2">Nucleoside triphosphate hydrolase domain-containing protein</fullName>
    </submittedName>
</protein>
<keyword evidence="2" id="KW-0378">Hydrolase</keyword>
<gene>
    <name evidence="2" type="ORF">NCTC13652_02338</name>
</gene>
<dbReference type="STRING" id="1122997.GCA_000425285_01148"/>
<keyword evidence="3" id="KW-1185">Reference proteome</keyword>
<organism evidence="2 3">
    <name type="scientific">Acidipropionibacterium jensenii</name>
    <dbReference type="NCBI Taxonomy" id="1749"/>
    <lineage>
        <taxon>Bacteria</taxon>
        <taxon>Bacillati</taxon>
        <taxon>Actinomycetota</taxon>
        <taxon>Actinomycetes</taxon>
        <taxon>Propionibacteriales</taxon>
        <taxon>Propionibacteriaceae</taxon>
        <taxon>Acidipropionibacterium</taxon>
    </lineage>
</organism>
<accession>A0A448P216</accession>
<dbReference type="GO" id="GO:0008270">
    <property type="term" value="F:zinc ion binding"/>
    <property type="evidence" value="ECO:0007669"/>
    <property type="project" value="InterPro"/>
</dbReference>
<dbReference type="Pfam" id="PF01844">
    <property type="entry name" value="HNH"/>
    <property type="match status" value="1"/>
</dbReference>
<evidence type="ECO:0000313" key="3">
    <source>
        <dbReference type="Proteomes" id="UP000277858"/>
    </source>
</evidence>
<dbReference type="EMBL" id="LR134473">
    <property type="protein sequence ID" value="VEI04115.1"/>
    <property type="molecule type" value="Genomic_DNA"/>
</dbReference>
<name>A0A448P216_9ACTN</name>
<dbReference type="InterPro" id="IPR027417">
    <property type="entry name" value="P-loop_NTPase"/>
</dbReference>
<dbReference type="RefSeq" id="WP_036981286.1">
    <property type="nucleotide sequence ID" value="NZ_LR134473.1"/>
</dbReference>
<sequence length="235" mass="26731">MQVRPWSGRAAQDALRWIRAKGRREHLPCCICGEPLDYSLRGGDWSCSVQHIKPRSKFPELTWDRANWAPSHLRCNKRAGDRWQPPDERSRLVVILCGPPGAGKTTIARQQDQLDILDWDDPQWTSRAQFTKAMRGIAANPHARAVIIRSGATTTARVRARRTARATHTFLVTTPEAVCRQRVIQRHRGDEKQSLQGITGYFLAFDHNDNAPEFPGWNTILEINKPKPIAPIITY</sequence>
<dbReference type="InterPro" id="IPR002711">
    <property type="entry name" value="HNH"/>
</dbReference>